<accession>A0A7W6JFQ1</accession>
<gene>
    <name evidence="2" type="ORF">GGR12_003167</name>
</gene>
<reference evidence="2 3" key="1">
    <citation type="submission" date="2020-08" db="EMBL/GenBank/DDBJ databases">
        <title>Genomic Encyclopedia of Type Strains, Phase IV (KMG-IV): sequencing the most valuable type-strain genomes for metagenomic binning, comparative biology and taxonomic classification.</title>
        <authorList>
            <person name="Goeker M."/>
        </authorList>
    </citation>
    <scope>NUCLEOTIDE SEQUENCE [LARGE SCALE GENOMIC DNA]</scope>
    <source>
        <strain evidence="2 3">DSM 23960</strain>
    </source>
</reference>
<comment type="caution">
    <text evidence="2">The sequence shown here is derived from an EMBL/GenBank/DDBJ whole genome shotgun (WGS) entry which is preliminary data.</text>
</comment>
<evidence type="ECO:0000313" key="2">
    <source>
        <dbReference type="EMBL" id="MBB4084279.1"/>
    </source>
</evidence>
<feature type="signal peptide" evidence="1">
    <location>
        <begin position="1"/>
        <end position="23"/>
    </location>
</feature>
<dbReference type="EMBL" id="JACIDM010000003">
    <property type="protein sequence ID" value="MBB4084279.1"/>
    <property type="molecule type" value="Genomic_DNA"/>
</dbReference>
<evidence type="ECO:0000313" key="3">
    <source>
        <dbReference type="Proteomes" id="UP000529946"/>
    </source>
</evidence>
<evidence type="ECO:0000256" key="1">
    <source>
        <dbReference type="SAM" id="SignalP"/>
    </source>
</evidence>
<sequence length="177" mass="18156">MRAWIPTLFALVLATLAPAVAHAQIAVSRTAGLAPVLGVTIRGASATTFSVSTSGAVTRTSGDAIRLTTGSVRAPTISVSCGAKPNTDDCRNSHIRIYIVATSNSGPASITRFRVSSITNGSFDTGSPPAEGSILAFDINPLGTKTATFNLGMDVRIVAGATPGPDTFDYYVVAQVL</sequence>
<proteinExistence type="predicted"/>
<evidence type="ECO:0008006" key="4">
    <source>
        <dbReference type="Google" id="ProtNLM"/>
    </source>
</evidence>
<name>A0A7W6JFQ1_9CAUL</name>
<feature type="chain" id="PRO_5031206398" description="DUF4402 domain-containing protein" evidence="1">
    <location>
        <begin position="24"/>
        <end position="177"/>
    </location>
</feature>
<dbReference type="AlphaFoldDB" id="A0A7W6JFQ1"/>
<keyword evidence="3" id="KW-1185">Reference proteome</keyword>
<keyword evidence="1" id="KW-0732">Signal</keyword>
<dbReference type="RefSeq" id="WP_183205586.1">
    <property type="nucleotide sequence ID" value="NZ_BAAAER010000003.1"/>
</dbReference>
<organism evidence="2 3">
    <name type="scientific">Brevundimonas lenta</name>
    <dbReference type="NCBI Taxonomy" id="424796"/>
    <lineage>
        <taxon>Bacteria</taxon>
        <taxon>Pseudomonadati</taxon>
        <taxon>Pseudomonadota</taxon>
        <taxon>Alphaproteobacteria</taxon>
        <taxon>Caulobacterales</taxon>
        <taxon>Caulobacteraceae</taxon>
        <taxon>Brevundimonas</taxon>
    </lineage>
</organism>
<protein>
    <recommendedName>
        <fullName evidence="4">DUF4402 domain-containing protein</fullName>
    </recommendedName>
</protein>
<dbReference type="Proteomes" id="UP000529946">
    <property type="component" value="Unassembled WGS sequence"/>
</dbReference>